<comment type="caution">
    <text evidence="1">The sequence shown here is derived from an EMBL/GenBank/DDBJ whole genome shotgun (WGS) entry which is preliminary data.</text>
</comment>
<evidence type="ECO:0000313" key="1">
    <source>
        <dbReference type="EMBL" id="MPN32682.1"/>
    </source>
</evidence>
<name>A0A645H2Z7_9ZZZZ</name>
<organism evidence="1">
    <name type="scientific">bioreactor metagenome</name>
    <dbReference type="NCBI Taxonomy" id="1076179"/>
    <lineage>
        <taxon>unclassified sequences</taxon>
        <taxon>metagenomes</taxon>
        <taxon>ecological metagenomes</taxon>
    </lineage>
</organism>
<dbReference type="EMBL" id="VSSQ01084817">
    <property type="protein sequence ID" value="MPN32682.1"/>
    <property type="molecule type" value="Genomic_DNA"/>
</dbReference>
<protein>
    <submittedName>
        <fullName evidence="1">Uncharacterized protein</fullName>
    </submittedName>
</protein>
<accession>A0A645H2Z7</accession>
<reference evidence="1" key="1">
    <citation type="submission" date="2019-08" db="EMBL/GenBank/DDBJ databases">
        <authorList>
            <person name="Kucharzyk K."/>
            <person name="Murdoch R.W."/>
            <person name="Higgins S."/>
            <person name="Loffler F."/>
        </authorList>
    </citation>
    <scope>NUCLEOTIDE SEQUENCE</scope>
</reference>
<gene>
    <name evidence="1" type="ORF">SDC9_180162</name>
</gene>
<dbReference type="AlphaFoldDB" id="A0A645H2Z7"/>
<proteinExistence type="predicted"/>
<sequence>MPIIIECTAPLPAGHVVIFQKAPFRLKDRLLGVIAIQLFHQKGIIGELLGKTCHQMVEQSVVSLYIVVQLAKQLCGQLFRIAGRIIRHQLIKILDILYGLREIGFLQSMID</sequence>